<evidence type="ECO:0000313" key="8">
    <source>
        <dbReference type="Proteomes" id="UP000248291"/>
    </source>
</evidence>
<dbReference type="EMBL" id="RBRB01000016">
    <property type="protein sequence ID" value="RMQ38757.1"/>
    <property type="molecule type" value="Genomic_DNA"/>
</dbReference>
<evidence type="ECO:0000313" key="5">
    <source>
        <dbReference type="EMBL" id="RMQ38757.1"/>
    </source>
</evidence>
<reference evidence="5 9" key="4">
    <citation type="submission" date="2018-08" db="EMBL/GenBank/DDBJ databases">
        <title>Recombination of ecologically and evolutionarily significant loci maintains genetic cohesion in the Pseudomonas syringae species complex.</title>
        <authorList>
            <person name="Dillon M."/>
            <person name="Thakur S."/>
            <person name="Almeida R.N.D."/>
            <person name="Weir B.S."/>
            <person name="Guttman D.S."/>
        </authorList>
    </citation>
    <scope>NUCLEOTIDE SEQUENCE [LARGE SCALE GENOMIC DNA]</scope>
    <source>
        <strain evidence="5 9">ICMP 19074</strain>
    </source>
</reference>
<proteinExistence type="predicted"/>
<evidence type="ECO:0000313" key="3">
    <source>
        <dbReference type="EMBL" id="GBH10565.1"/>
    </source>
</evidence>
<dbReference type="Proteomes" id="UP000273140">
    <property type="component" value="Unassembled WGS sequence"/>
</dbReference>
<dbReference type="EMBL" id="BGJZ01000191">
    <property type="protein sequence ID" value="GBH10565.1"/>
    <property type="molecule type" value="Genomic_DNA"/>
</dbReference>
<dbReference type="EMBL" id="CP024712">
    <property type="protein sequence ID" value="ATV17870.1"/>
    <property type="molecule type" value="Genomic_DNA"/>
</dbReference>
<accession>A0A0K8M105</accession>
<evidence type="ECO:0000313" key="7">
    <source>
        <dbReference type="Proteomes" id="UP000247480"/>
    </source>
</evidence>
<dbReference type="InterPro" id="IPR046068">
    <property type="entry name" value="DUF6026"/>
</dbReference>
<reference evidence="4 8" key="3">
    <citation type="submission" date="2018-04" db="EMBL/GenBank/DDBJ databases">
        <title>Draft genome sequence of Pseudomonas syringae pv. actinidiae biovar 3 strains isolated from kiwifruit in Kagawa prefecture.</title>
        <authorList>
            <person name="Tabuchi M."/>
            <person name="Saito M."/>
            <person name="Fujiwara S."/>
            <person name="Sasa N."/>
            <person name="Akimitsu K."/>
            <person name="Gomi K."/>
            <person name="Konishi-Sugita S."/>
            <person name="Hamano K."/>
            <person name="Kataoka I."/>
        </authorList>
    </citation>
    <scope>NUCLEOTIDE SEQUENCE [LARGE SCALE GENOMIC DNA]</scope>
    <source>
        <strain evidence="4 8">MAFF212211</strain>
    </source>
</reference>
<dbReference type="Proteomes" id="UP000247480">
    <property type="component" value="Unassembled WGS sequence"/>
</dbReference>
<gene>
    <name evidence="5" type="ORF">ALQ07_100012</name>
    <name evidence="2" type="ORF">CT122_14110</name>
    <name evidence="3" type="ORF">KPSA1_03984</name>
    <name evidence="4" type="ORF">KPSA3_04477</name>
</gene>
<dbReference type="Proteomes" id="UP000230024">
    <property type="component" value="Chromosome"/>
</dbReference>
<dbReference type="GeneID" id="61788045"/>
<evidence type="ECO:0000256" key="1">
    <source>
        <dbReference type="SAM" id="Coils"/>
    </source>
</evidence>
<evidence type="ECO:0000313" key="2">
    <source>
        <dbReference type="EMBL" id="ATV17870.1"/>
    </source>
</evidence>
<dbReference type="Proteomes" id="UP000248291">
    <property type="component" value="Unassembled WGS sequence"/>
</dbReference>
<evidence type="ECO:0000313" key="6">
    <source>
        <dbReference type="Proteomes" id="UP000230024"/>
    </source>
</evidence>
<feature type="coiled-coil region" evidence="1">
    <location>
        <begin position="15"/>
        <end position="42"/>
    </location>
</feature>
<sequence>MGTVLPALAPQTLYVTIRRDELRALKEEREQLQRKVAHLSMMLQQNQLPAPGKMLQA</sequence>
<reference evidence="3 7" key="2">
    <citation type="submission" date="2018-04" db="EMBL/GenBank/DDBJ databases">
        <title>Draft genome sequence of Pseudomonas syringae pv. actinidiae biovar 1 strains isolated from kiwifruit in Kagawa prefecture.</title>
        <authorList>
            <person name="Tabuchi M."/>
            <person name="Saito M."/>
            <person name="Fujiwara S."/>
            <person name="Sasa N."/>
            <person name="Akimitsu K."/>
            <person name="Gomi K."/>
            <person name="Konishi-Sugita S."/>
            <person name="Hamano K."/>
            <person name="Kataoka I."/>
        </authorList>
    </citation>
    <scope>NUCLEOTIDE SEQUENCE [LARGE SCALE GENOMIC DNA]</scope>
    <source>
        <strain evidence="3 7">MAFF212206</strain>
    </source>
</reference>
<evidence type="ECO:0000313" key="4">
    <source>
        <dbReference type="EMBL" id="GBH18490.1"/>
    </source>
</evidence>
<keyword evidence="1" id="KW-0175">Coiled coil</keyword>
<dbReference type="AlphaFoldDB" id="A0A0K8M105"/>
<protein>
    <submittedName>
        <fullName evidence="5">Amino acid adenylation</fullName>
    </submittedName>
</protein>
<reference evidence="2 6" key="1">
    <citation type="submission" date="2017-11" db="EMBL/GenBank/DDBJ databases">
        <title>Complete DNA Sequence of Pseudomonas syringae pv. actinidiae, biovar 5 (Psa5).</title>
        <authorList>
            <person name="Butler M."/>
            <person name="Taiaroa G."/>
            <person name="Sumpter N."/>
            <person name="Poulter R."/>
        </authorList>
    </citation>
    <scope>NUCLEOTIDE SEQUENCE [LARGE SCALE GENOMIC DNA]</scope>
    <source>
        <strain evidence="2 6">MAFF212063</strain>
    </source>
</reference>
<evidence type="ECO:0000313" key="9">
    <source>
        <dbReference type="Proteomes" id="UP000273140"/>
    </source>
</evidence>
<dbReference type="EMBL" id="BGKA01000160">
    <property type="protein sequence ID" value="GBH18490.1"/>
    <property type="molecule type" value="Genomic_DNA"/>
</dbReference>
<dbReference type="RefSeq" id="WP_003380418.1">
    <property type="nucleotide sequence ID" value="NZ_AP019411.1"/>
</dbReference>
<organism evidence="5 9">
    <name type="scientific">Pseudomonas syringae pv. actinidiae</name>
    <dbReference type="NCBI Taxonomy" id="103796"/>
    <lineage>
        <taxon>Bacteria</taxon>
        <taxon>Pseudomonadati</taxon>
        <taxon>Pseudomonadota</taxon>
        <taxon>Gammaproteobacteria</taxon>
        <taxon>Pseudomonadales</taxon>
        <taxon>Pseudomonadaceae</taxon>
        <taxon>Pseudomonas</taxon>
        <taxon>Pseudomonas syringae</taxon>
    </lineage>
</organism>
<dbReference type="Pfam" id="PF19491">
    <property type="entry name" value="DUF6026"/>
    <property type="match status" value="1"/>
</dbReference>
<name>A0A0K8M105_PSESF</name>